<sequence length="446" mass="50270">MQTRYPIVALVGRPNVGKSSLFNRFSKHRKAIVDPTPGVTRDRHYEQVTIEERTFILVDTGGIEGDGREMMAGLIREQTMQAMREADVILFLLDGKEGVLPEDFEVADYLRRTEKPVHFLVNKVDSPELEQRLIPPFYELGVDTLWPVSAAHGYGVKPFFEALLETLPVFPESEDIPPDTISLACLGRPNVGKSSLINRLLGEERMVVSDVPGTTRDSVDTLLTVGKQPYLLIDTAGIRRKGKVQEKLEKFSVLQALGALERCDVVLILIDAGEGITEQDTKVLGYAFERGRACMILVNKWDLLHGDAKRQKQLMEEIARATSFVEYAPVLKISALTGAGVKQLLPTVAKIYKQYCGSFSTGKLNRILQDALEGHNPTMHQGRRLKFYYTTQISTKPPTFIIFTNYPKGVHFSYLRYLLNQFRAGLKLDSIPIKIILKERQRKEYG</sequence>
<reference evidence="12" key="2">
    <citation type="submission" date="2022-10" db="EMBL/GenBank/DDBJ databases">
        <authorList>
            <person name="Aronson H.S."/>
        </authorList>
    </citation>
    <scope>NUCLEOTIDE SEQUENCE</scope>
    <source>
        <strain evidence="12">RS19-109</strain>
    </source>
</reference>
<evidence type="ECO:0000256" key="4">
    <source>
        <dbReference type="ARBA" id="ARBA00022737"/>
    </source>
</evidence>
<dbReference type="InterPro" id="IPR005225">
    <property type="entry name" value="Small_GTP-bd"/>
</dbReference>
<dbReference type="Gene3D" id="3.30.300.20">
    <property type="match status" value="1"/>
</dbReference>
<dbReference type="GO" id="GO:0016787">
    <property type="term" value="F:hydrolase activity"/>
    <property type="evidence" value="ECO:0007669"/>
    <property type="project" value="UniProtKB-KW"/>
</dbReference>
<name>A0A9X4MHB3_9BACT</name>
<dbReference type="InterPro" id="IPR006073">
    <property type="entry name" value="GTP-bd"/>
</dbReference>
<feature type="domain" description="EngA-type G" evidence="11">
    <location>
        <begin position="181"/>
        <end position="356"/>
    </location>
</feature>
<dbReference type="InterPro" id="IPR032859">
    <property type="entry name" value="KH_dom-like"/>
</dbReference>
<dbReference type="PROSITE" id="PS51712">
    <property type="entry name" value="G_ENGA"/>
    <property type="match status" value="2"/>
</dbReference>
<evidence type="ECO:0000256" key="7">
    <source>
        <dbReference type="ARBA" id="ARBA00032345"/>
    </source>
</evidence>
<dbReference type="PIRSF" id="PIRSF006485">
    <property type="entry name" value="GTP-binding_EngA"/>
    <property type="match status" value="1"/>
</dbReference>
<feature type="binding site" evidence="8">
    <location>
        <begin position="299"/>
        <end position="302"/>
    </location>
    <ligand>
        <name>GTP</name>
        <dbReference type="ChEBI" id="CHEBI:37565"/>
        <label>2</label>
    </ligand>
</feature>
<keyword evidence="13" id="KW-1185">Reference proteome</keyword>
<feature type="binding site" evidence="8">
    <location>
        <begin position="12"/>
        <end position="19"/>
    </location>
    <ligand>
        <name>GTP</name>
        <dbReference type="ChEBI" id="CHEBI:37565"/>
        <label>1</label>
    </ligand>
</feature>
<feature type="binding site" evidence="8">
    <location>
        <begin position="234"/>
        <end position="238"/>
    </location>
    <ligand>
        <name>GTP</name>
        <dbReference type="ChEBI" id="CHEBI:37565"/>
        <label>2</label>
    </ligand>
</feature>
<keyword evidence="12" id="KW-0378">Hydrolase</keyword>
<keyword evidence="4 10" id="KW-0677">Repeat</keyword>
<gene>
    <name evidence="8 12" type="primary">der</name>
    <name evidence="12" type="ORF">OLX77_09295</name>
</gene>
<dbReference type="GO" id="GO:0005525">
    <property type="term" value="F:GTP binding"/>
    <property type="evidence" value="ECO:0007669"/>
    <property type="project" value="UniProtKB-UniRule"/>
</dbReference>
<evidence type="ECO:0000256" key="9">
    <source>
        <dbReference type="PROSITE-ProRule" id="PRU01049"/>
    </source>
</evidence>
<evidence type="ECO:0000256" key="2">
    <source>
        <dbReference type="ARBA" id="ARBA00020953"/>
    </source>
</evidence>
<dbReference type="FunFam" id="3.30.300.20:FF:000004">
    <property type="entry name" value="GTPase Der"/>
    <property type="match status" value="1"/>
</dbReference>
<dbReference type="Pfam" id="PF14714">
    <property type="entry name" value="KH_dom-like"/>
    <property type="match status" value="1"/>
</dbReference>
<comment type="subunit">
    <text evidence="8">Associates with the 50S ribosomal subunit.</text>
</comment>
<dbReference type="HAMAP" id="MF_00195">
    <property type="entry name" value="GTPase_Der"/>
    <property type="match status" value="1"/>
</dbReference>
<reference evidence="12" key="1">
    <citation type="journal article" date="2022" name="bioRxiv">
        <title>Thiovibrio frasassiensisgen. nov., sp. nov., an autotrophic, elemental sulfur disproportionating bacterium isolated from sulfidic karst sediment, and proposal of Thiovibrionaceae fam. nov.</title>
        <authorList>
            <person name="Aronson H."/>
            <person name="Thomas C."/>
            <person name="Bhattacharyya M."/>
            <person name="Eckstein S."/>
            <person name="Jensen S."/>
            <person name="Barco R."/>
            <person name="Macalady J."/>
            <person name="Amend J."/>
        </authorList>
    </citation>
    <scope>NUCLEOTIDE SEQUENCE</scope>
    <source>
        <strain evidence="12">RS19-109</strain>
    </source>
</reference>
<dbReference type="PANTHER" id="PTHR43834">
    <property type="entry name" value="GTPASE DER"/>
    <property type="match status" value="1"/>
</dbReference>
<dbReference type="InterPro" id="IPR031166">
    <property type="entry name" value="G_ENGA"/>
</dbReference>
<keyword evidence="3 8" id="KW-0690">Ribosome biogenesis</keyword>
<dbReference type="GO" id="GO:0042254">
    <property type="term" value="P:ribosome biogenesis"/>
    <property type="evidence" value="ECO:0007669"/>
    <property type="project" value="UniProtKB-KW"/>
</dbReference>
<dbReference type="EMBL" id="JAPHEH010000001">
    <property type="protein sequence ID" value="MDG4476351.1"/>
    <property type="molecule type" value="Genomic_DNA"/>
</dbReference>
<accession>A0A9X4MHB3</accession>
<comment type="caution">
    <text evidence="12">The sequence shown here is derived from an EMBL/GenBank/DDBJ whole genome shotgun (WGS) entry which is preliminary data.</text>
</comment>
<evidence type="ECO:0000256" key="1">
    <source>
        <dbReference type="ARBA" id="ARBA00008279"/>
    </source>
</evidence>
<dbReference type="PRINTS" id="PR00326">
    <property type="entry name" value="GTP1OBG"/>
</dbReference>
<evidence type="ECO:0000259" key="11">
    <source>
        <dbReference type="PROSITE" id="PS51712"/>
    </source>
</evidence>
<comment type="similarity">
    <text evidence="1 8 9 10">Belongs to the TRAFAC class TrmE-Era-EngA-EngB-Septin-like GTPase superfamily. EngA (Der) GTPase family.</text>
</comment>
<dbReference type="InterPro" id="IPR027417">
    <property type="entry name" value="P-loop_NTPase"/>
</dbReference>
<keyword evidence="5 8" id="KW-0547">Nucleotide-binding</keyword>
<dbReference type="NCBIfam" id="TIGR03594">
    <property type="entry name" value="GTPase_EngA"/>
    <property type="match status" value="1"/>
</dbReference>
<dbReference type="InterPro" id="IPR015946">
    <property type="entry name" value="KH_dom-like_a/b"/>
</dbReference>
<feature type="binding site" evidence="8">
    <location>
        <begin position="122"/>
        <end position="125"/>
    </location>
    <ligand>
        <name>GTP</name>
        <dbReference type="ChEBI" id="CHEBI:37565"/>
        <label>1</label>
    </ligand>
</feature>
<protein>
    <recommendedName>
        <fullName evidence="2 8">GTPase Der</fullName>
    </recommendedName>
    <alternativeName>
        <fullName evidence="7 8">GTP-binding protein EngA</fullName>
    </alternativeName>
</protein>
<dbReference type="GO" id="GO:0043022">
    <property type="term" value="F:ribosome binding"/>
    <property type="evidence" value="ECO:0007669"/>
    <property type="project" value="TreeGrafter"/>
</dbReference>
<dbReference type="PANTHER" id="PTHR43834:SF6">
    <property type="entry name" value="GTPASE DER"/>
    <property type="match status" value="1"/>
</dbReference>
<dbReference type="CDD" id="cd01894">
    <property type="entry name" value="EngA1"/>
    <property type="match status" value="1"/>
</dbReference>
<dbReference type="FunFam" id="3.40.50.300:FF:000057">
    <property type="entry name" value="GTPase Der"/>
    <property type="match status" value="1"/>
</dbReference>
<evidence type="ECO:0000256" key="5">
    <source>
        <dbReference type="ARBA" id="ARBA00022741"/>
    </source>
</evidence>
<comment type="function">
    <text evidence="8 10">GTPase that plays an essential role in the late steps of ribosome biogenesis.</text>
</comment>
<dbReference type="AlphaFoldDB" id="A0A9X4MHB3"/>
<dbReference type="NCBIfam" id="TIGR00231">
    <property type="entry name" value="small_GTP"/>
    <property type="match status" value="2"/>
</dbReference>
<feature type="domain" description="EngA-type G" evidence="11">
    <location>
        <begin position="6"/>
        <end position="171"/>
    </location>
</feature>
<dbReference type="Gene3D" id="3.40.50.300">
    <property type="entry name" value="P-loop containing nucleotide triphosphate hydrolases"/>
    <property type="match status" value="2"/>
</dbReference>
<feature type="binding site" evidence="8">
    <location>
        <begin position="187"/>
        <end position="194"/>
    </location>
    <ligand>
        <name>GTP</name>
        <dbReference type="ChEBI" id="CHEBI:37565"/>
        <label>2</label>
    </ligand>
</feature>
<evidence type="ECO:0000256" key="3">
    <source>
        <dbReference type="ARBA" id="ARBA00022517"/>
    </source>
</evidence>
<dbReference type="Proteomes" id="UP001154240">
    <property type="component" value="Unassembled WGS sequence"/>
</dbReference>
<evidence type="ECO:0000313" key="12">
    <source>
        <dbReference type="EMBL" id="MDG4476351.1"/>
    </source>
</evidence>
<dbReference type="Pfam" id="PF01926">
    <property type="entry name" value="MMR_HSR1"/>
    <property type="match status" value="2"/>
</dbReference>
<evidence type="ECO:0000256" key="6">
    <source>
        <dbReference type="ARBA" id="ARBA00023134"/>
    </source>
</evidence>
<dbReference type="InterPro" id="IPR016484">
    <property type="entry name" value="GTPase_Der"/>
</dbReference>
<evidence type="ECO:0000313" key="13">
    <source>
        <dbReference type="Proteomes" id="UP001154240"/>
    </source>
</evidence>
<organism evidence="12 13">
    <name type="scientific">Thiovibrio frasassiensis</name>
    <dbReference type="NCBI Taxonomy" id="2984131"/>
    <lineage>
        <taxon>Bacteria</taxon>
        <taxon>Pseudomonadati</taxon>
        <taxon>Thermodesulfobacteriota</taxon>
        <taxon>Desulfobulbia</taxon>
        <taxon>Desulfobulbales</taxon>
        <taxon>Thiovibrionaceae</taxon>
        <taxon>Thiovibrio</taxon>
    </lineage>
</organism>
<dbReference type="RefSeq" id="WP_307633319.1">
    <property type="nucleotide sequence ID" value="NZ_JAPHEH010000001.1"/>
</dbReference>
<feature type="binding site" evidence="8">
    <location>
        <begin position="59"/>
        <end position="63"/>
    </location>
    <ligand>
        <name>GTP</name>
        <dbReference type="ChEBI" id="CHEBI:37565"/>
        <label>1</label>
    </ligand>
</feature>
<dbReference type="SUPFAM" id="SSF52540">
    <property type="entry name" value="P-loop containing nucleoside triphosphate hydrolases"/>
    <property type="match status" value="2"/>
</dbReference>
<proteinExistence type="inferred from homology"/>
<evidence type="ECO:0000256" key="8">
    <source>
        <dbReference type="HAMAP-Rule" id="MF_00195"/>
    </source>
</evidence>
<keyword evidence="6 8" id="KW-0342">GTP-binding</keyword>
<dbReference type="CDD" id="cd01895">
    <property type="entry name" value="EngA2"/>
    <property type="match status" value="1"/>
</dbReference>
<dbReference type="FunFam" id="3.40.50.300:FF:000040">
    <property type="entry name" value="GTPase Der"/>
    <property type="match status" value="1"/>
</dbReference>
<evidence type="ECO:0000256" key="10">
    <source>
        <dbReference type="RuleBase" id="RU004481"/>
    </source>
</evidence>